<comment type="similarity">
    <text evidence="8">Belongs to the TonB-dependent receptor family.</text>
</comment>
<keyword evidence="3 8" id="KW-1134">Transmembrane beta strand</keyword>
<dbReference type="InterPro" id="IPR039426">
    <property type="entry name" value="TonB-dep_rcpt-like"/>
</dbReference>
<keyword evidence="2 8" id="KW-0813">Transport</keyword>
<dbReference type="NCBIfam" id="TIGR04057">
    <property type="entry name" value="SusC_RagA_signa"/>
    <property type="match status" value="1"/>
</dbReference>
<evidence type="ECO:0000313" key="10">
    <source>
        <dbReference type="EMBL" id="ANH81839.1"/>
    </source>
</evidence>
<evidence type="ECO:0000259" key="9">
    <source>
        <dbReference type="Pfam" id="PF07715"/>
    </source>
</evidence>
<feature type="domain" description="TonB-dependent receptor plug" evidence="9">
    <location>
        <begin position="219"/>
        <end position="323"/>
    </location>
</feature>
<dbReference type="Pfam" id="PF13715">
    <property type="entry name" value="CarbopepD_reg_2"/>
    <property type="match status" value="1"/>
</dbReference>
<dbReference type="OrthoDB" id="899266at2"/>
<dbReference type="PANTHER" id="PTHR30069">
    <property type="entry name" value="TONB-DEPENDENT OUTER MEMBRANE RECEPTOR"/>
    <property type="match status" value="1"/>
</dbReference>
<dbReference type="GO" id="GO:0009279">
    <property type="term" value="C:cell outer membrane"/>
    <property type="evidence" value="ECO:0007669"/>
    <property type="project" value="UniProtKB-SubCell"/>
</dbReference>
<dbReference type="Gene3D" id="2.40.170.20">
    <property type="entry name" value="TonB-dependent receptor, beta-barrel domain"/>
    <property type="match status" value="1"/>
</dbReference>
<sequence length="1162" mass="129937">MKKTFWLFYFRNKAYKRTITYMKLTILLVLLSYFQVSAKTYAQEVKLDVNFDNVSLHKAFEIIEKKTSYRFIYNADAVLPNVRISLKAKDIPLSKLLEKVITSNNLIYRIMNDKVIAVTSSKQMLRQMLVHGLVTDSLGTPLQGVSVIIKGTKQGTLTNEKGMFEIDAPDNSIIVVSRIGYQSQELRVTGNEMLKIVLKEATTGLGEVVVIGYGTKLKESDLTGSVARLGSDKITSRPVAGTLEALQGLIPGVTISRNSGRPGGQGYQLSIRGVSSINGNVPLVLIDGIPGDLNLINPEDIEDITVLKDATAAIYGARAADGVLLVTTKKGKASDKPQVSYSFNLAFKKPAILKKPATTEHFVKMFNEANKNDGDPQTFSDETLAKIAANDPGYGPGENWSVESYPMFYQSRDWYGSLFKTSSRPTHNISVSGGSKNATYLVSFGDSRDNGNIVAGVNNSVRDNLRTDLQVNILHNLKLNLNLTYDNLKTKEPSMLSEDINIGLKIFSYVPLRNPSGNYYSYQGYGNNIQELEMGGNRTVGNSRWRNNVKLDWEPVKGLVWTNQLGVNLERYDEKTYFATVEEYNWDNSVNSLIRNNPNSAFYYDWSSVYKNFSSYANYDKTFGKHAIKLMLGGSAEKFTRESRYMSGADFTSNEIFILPLSDPKNLSAADANYWDNNPWSLLSYFGRGGYSFAGKYYLEGTFRKDGSSKFSPDKRWSEMYPSISAAWKISGEPFFKDLISADMINLFKVRASWGKTGNQDIPSLGLFDYIQLIDISGQYPIDGSTISKMASLKGIASPDRTWETIETKNIGVDLSMFRSRLSLSFDIYRKNNRNMLVSITYPSTLGAVAPSLNAGSLLDKGWEINASWNSKIGDVRFNLGTILNYNTNIVTDLQGQDTYNVGLTAAREGYPLYSYFGYKGSVIRSQAELDAYAAKYAGKGIVPAARPNGYGGLGIGDVMYEDIDGDGQITAYGDKSKGVNGDATFLGSQIPKFTYSATGGVHYKNFDFSFILQGTGNKYVWRGNGNFGVPLRYFWFQPLDYFYGKTFTGENTDAQYPRLSNNETVKGNNYQFSSLWLENTRYLRVKNISIGYTFKNLKLSKLTVQNFRIYVSGQDVFEWAKGTWDKMYDPEESNPDPNNYGFYENNYPMYRTFSLGASVNF</sequence>
<keyword evidence="4 8" id="KW-0812">Transmembrane</keyword>
<evidence type="ECO:0000256" key="2">
    <source>
        <dbReference type="ARBA" id="ARBA00022448"/>
    </source>
</evidence>
<dbReference type="InterPro" id="IPR023997">
    <property type="entry name" value="TonB-dep_OMP_SusC/RagA_CS"/>
</dbReference>
<dbReference type="GO" id="GO:0015344">
    <property type="term" value="F:siderophore uptake transmembrane transporter activity"/>
    <property type="evidence" value="ECO:0007669"/>
    <property type="project" value="TreeGrafter"/>
</dbReference>
<keyword evidence="5" id="KW-0732">Signal</keyword>
<accession>A0A1A9I461</accession>
<evidence type="ECO:0000256" key="7">
    <source>
        <dbReference type="ARBA" id="ARBA00023237"/>
    </source>
</evidence>
<evidence type="ECO:0000256" key="5">
    <source>
        <dbReference type="ARBA" id="ARBA00022729"/>
    </source>
</evidence>
<evidence type="ECO:0000256" key="3">
    <source>
        <dbReference type="ARBA" id="ARBA00022452"/>
    </source>
</evidence>
<reference evidence="10 11" key="1">
    <citation type="submission" date="2016-05" db="EMBL/GenBank/DDBJ databases">
        <title>Niabella ginsenosidivorans BS26 whole genome sequencing.</title>
        <authorList>
            <person name="Im W.T."/>
            <person name="Siddiqi M.Z."/>
        </authorList>
    </citation>
    <scope>NUCLEOTIDE SEQUENCE [LARGE SCALE GENOMIC DNA]</scope>
    <source>
        <strain evidence="10 11">BS26</strain>
    </source>
</reference>
<gene>
    <name evidence="10" type="ORF">A8C56_13395</name>
</gene>
<comment type="subcellular location">
    <subcellularLocation>
        <location evidence="1 8">Cell outer membrane</location>
        <topology evidence="1 8">Multi-pass membrane protein</topology>
    </subcellularLocation>
</comment>
<dbReference type="Gene3D" id="2.170.130.10">
    <property type="entry name" value="TonB-dependent receptor, plug domain"/>
    <property type="match status" value="1"/>
</dbReference>
<keyword evidence="7 8" id="KW-0998">Cell outer membrane</keyword>
<evidence type="ECO:0000256" key="6">
    <source>
        <dbReference type="ARBA" id="ARBA00023136"/>
    </source>
</evidence>
<dbReference type="RefSeq" id="WP_067756913.1">
    <property type="nucleotide sequence ID" value="NZ_CP015772.1"/>
</dbReference>
<dbReference type="KEGG" id="nia:A8C56_13395"/>
<dbReference type="PROSITE" id="PS52016">
    <property type="entry name" value="TONB_DEPENDENT_REC_3"/>
    <property type="match status" value="1"/>
</dbReference>
<dbReference type="Proteomes" id="UP000077667">
    <property type="component" value="Chromosome"/>
</dbReference>
<protein>
    <recommendedName>
        <fullName evidence="9">TonB-dependent receptor plug domain-containing protein</fullName>
    </recommendedName>
</protein>
<keyword evidence="6 8" id="KW-0472">Membrane</keyword>
<proteinExistence type="inferred from homology"/>
<name>A0A1A9I461_9BACT</name>
<dbReference type="Gene3D" id="2.60.40.1120">
    <property type="entry name" value="Carboxypeptidase-like, regulatory domain"/>
    <property type="match status" value="1"/>
</dbReference>
<dbReference type="GO" id="GO:0044718">
    <property type="term" value="P:siderophore transmembrane transport"/>
    <property type="evidence" value="ECO:0007669"/>
    <property type="project" value="TreeGrafter"/>
</dbReference>
<keyword evidence="11" id="KW-1185">Reference proteome</keyword>
<dbReference type="NCBIfam" id="TIGR04056">
    <property type="entry name" value="OMP_RagA_SusC"/>
    <property type="match status" value="1"/>
</dbReference>
<dbReference type="PANTHER" id="PTHR30069:SF29">
    <property type="entry name" value="HEMOGLOBIN AND HEMOGLOBIN-HAPTOGLOBIN-BINDING PROTEIN 1-RELATED"/>
    <property type="match status" value="1"/>
</dbReference>
<evidence type="ECO:0000313" key="11">
    <source>
        <dbReference type="Proteomes" id="UP000077667"/>
    </source>
</evidence>
<evidence type="ECO:0000256" key="1">
    <source>
        <dbReference type="ARBA" id="ARBA00004571"/>
    </source>
</evidence>
<dbReference type="SUPFAM" id="SSF56935">
    <property type="entry name" value="Porins"/>
    <property type="match status" value="1"/>
</dbReference>
<dbReference type="InterPro" id="IPR023996">
    <property type="entry name" value="TonB-dep_OMP_SusC/RagA"/>
</dbReference>
<dbReference type="InterPro" id="IPR036942">
    <property type="entry name" value="Beta-barrel_TonB_sf"/>
</dbReference>
<dbReference type="STRING" id="1176587.A8C56_13395"/>
<dbReference type="InterPro" id="IPR037066">
    <property type="entry name" value="Plug_dom_sf"/>
</dbReference>
<dbReference type="AlphaFoldDB" id="A0A1A9I461"/>
<evidence type="ECO:0000256" key="4">
    <source>
        <dbReference type="ARBA" id="ARBA00022692"/>
    </source>
</evidence>
<evidence type="ECO:0000256" key="8">
    <source>
        <dbReference type="PROSITE-ProRule" id="PRU01360"/>
    </source>
</evidence>
<dbReference type="InterPro" id="IPR012910">
    <property type="entry name" value="Plug_dom"/>
</dbReference>
<dbReference type="Pfam" id="PF07715">
    <property type="entry name" value="Plug"/>
    <property type="match status" value="1"/>
</dbReference>
<dbReference type="SUPFAM" id="SSF49464">
    <property type="entry name" value="Carboxypeptidase regulatory domain-like"/>
    <property type="match status" value="1"/>
</dbReference>
<dbReference type="EMBL" id="CP015772">
    <property type="protein sequence ID" value="ANH81839.1"/>
    <property type="molecule type" value="Genomic_DNA"/>
</dbReference>
<dbReference type="InterPro" id="IPR008969">
    <property type="entry name" value="CarboxyPept-like_regulatory"/>
</dbReference>
<organism evidence="10 11">
    <name type="scientific">Niabella ginsenosidivorans</name>
    <dbReference type="NCBI Taxonomy" id="1176587"/>
    <lineage>
        <taxon>Bacteria</taxon>
        <taxon>Pseudomonadati</taxon>
        <taxon>Bacteroidota</taxon>
        <taxon>Chitinophagia</taxon>
        <taxon>Chitinophagales</taxon>
        <taxon>Chitinophagaceae</taxon>
        <taxon>Niabella</taxon>
    </lineage>
</organism>